<comment type="caution">
    <text evidence="6">The sequence shown here is derived from an EMBL/GenBank/DDBJ whole genome shotgun (WGS) entry which is preliminary data.</text>
</comment>
<dbReference type="PROSITE" id="PS50071">
    <property type="entry name" value="HOMEOBOX_2"/>
    <property type="match status" value="1"/>
</dbReference>
<feature type="region of interest" description="Disordered" evidence="4">
    <location>
        <begin position="100"/>
        <end position="136"/>
    </location>
</feature>
<gene>
    <name evidence="6" type="primary">Gsc</name>
    <name evidence="6" type="ORF">EVAR_89071_1</name>
</gene>
<evidence type="ECO:0000256" key="1">
    <source>
        <dbReference type="ARBA" id="ARBA00004123"/>
    </source>
</evidence>
<reference evidence="6 7" key="1">
    <citation type="journal article" date="2019" name="Commun. Biol.">
        <title>The bagworm genome reveals a unique fibroin gene that provides high tensile strength.</title>
        <authorList>
            <person name="Kono N."/>
            <person name="Nakamura H."/>
            <person name="Ohtoshi R."/>
            <person name="Tomita M."/>
            <person name="Numata K."/>
            <person name="Arakawa K."/>
        </authorList>
    </citation>
    <scope>NUCLEOTIDE SEQUENCE [LARGE SCALE GENOMIC DNA]</scope>
</reference>
<dbReference type="Pfam" id="PF00046">
    <property type="entry name" value="Homeodomain"/>
    <property type="match status" value="1"/>
</dbReference>
<dbReference type="GO" id="GO:0003677">
    <property type="term" value="F:DNA binding"/>
    <property type="evidence" value="ECO:0007669"/>
    <property type="project" value="UniProtKB-UniRule"/>
</dbReference>
<dbReference type="SUPFAM" id="SSF46689">
    <property type="entry name" value="Homeodomain-like"/>
    <property type="match status" value="1"/>
</dbReference>
<comment type="subcellular location">
    <subcellularLocation>
        <location evidence="1 2 3">Nucleus</location>
    </subcellularLocation>
</comment>
<accession>A0A4C1XH61</accession>
<dbReference type="AlphaFoldDB" id="A0A4C1XH61"/>
<keyword evidence="7" id="KW-1185">Reference proteome</keyword>
<name>A0A4C1XH61_EUMVA</name>
<evidence type="ECO:0000256" key="2">
    <source>
        <dbReference type="PROSITE-ProRule" id="PRU00108"/>
    </source>
</evidence>
<keyword evidence="2 3" id="KW-0539">Nucleus</keyword>
<dbReference type="OrthoDB" id="6159439at2759"/>
<dbReference type="InterPro" id="IPR001356">
    <property type="entry name" value="HD"/>
</dbReference>
<evidence type="ECO:0000256" key="3">
    <source>
        <dbReference type="RuleBase" id="RU000682"/>
    </source>
</evidence>
<dbReference type="Proteomes" id="UP000299102">
    <property type="component" value="Unassembled WGS sequence"/>
</dbReference>
<sequence length="136" mass="15318">MVRRSICAPLPRAYDPRIIRFNGGVTSSVARYCANEIGSSAILSVIILLSVRPSVCQDPLSRERVEVWFKNRRAKWRKQKREEQERLRKLQEERGVCGRAAALSPAHSAPPAHAALPPPRTPRRYSDDSDSDLEVA</sequence>
<dbReference type="InterPro" id="IPR009057">
    <property type="entry name" value="Homeodomain-like_sf"/>
</dbReference>
<proteinExistence type="predicted"/>
<keyword evidence="2 3" id="KW-0238">DNA-binding</keyword>
<keyword evidence="2 3" id="KW-0371">Homeobox</keyword>
<feature type="domain" description="Homeobox" evidence="5">
    <location>
        <begin position="60"/>
        <end position="79"/>
    </location>
</feature>
<feature type="compositionally biased region" description="Low complexity" evidence="4">
    <location>
        <begin position="100"/>
        <end position="115"/>
    </location>
</feature>
<dbReference type="STRING" id="151549.A0A4C1XH61"/>
<feature type="DNA-binding region" description="Homeobox" evidence="2">
    <location>
        <begin position="62"/>
        <end position="80"/>
    </location>
</feature>
<organism evidence="6 7">
    <name type="scientific">Eumeta variegata</name>
    <name type="common">Bagworm moth</name>
    <name type="synonym">Eumeta japonica</name>
    <dbReference type="NCBI Taxonomy" id="151549"/>
    <lineage>
        <taxon>Eukaryota</taxon>
        <taxon>Metazoa</taxon>
        <taxon>Ecdysozoa</taxon>
        <taxon>Arthropoda</taxon>
        <taxon>Hexapoda</taxon>
        <taxon>Insecta</taxon>
        <taxon>Pterygota</taxon>
        <taxon>Neoptera</taxon>
        <taxon>Endopterygota</taxon>
        <taxon>Lepidoptera</taxon>
        <taxon>Glossata</taxon>
        <taxon>Ditrysia</taxon>
        <taxon>Tineoidea</taxon>
        <taxon>Psychidae</taxon>
        <taxon>Oiketicinae</taxon>
        <taxon>Eumeta</taxon>
    </lineage>
</organism>
<evidence type="ECO:0000313" key="6">
    <source>
        <dbReference type="EMBL" id="GBP63281.1"/>
    </source>
</evidence>
<dbReference type="GO" id="GO:0005634">
    <property type="term" value="C:nucleus"/>
    <property type="evidence" value="ECO:0007669"/>
    <property type="project" value="UniProtKB-SubCell"/>
</dbReference>
<evidence type="ECO:0000313" key="7">
    <source>
        <dbReference type="Proteomes" id="UP000299102"/>
    </source>
</evidence>
<dbReference type="EMBL" id="BGZK01000865">
    <property type="protein sequence ID" value="GBP63281.1"/>
    <property type="molecule type" value="Genomic_DNA"/>
</dbReference>
<dbReference type="Gene3D" id="1.10.10.60">
    <property type="entry name" value="Homeodomain-like"/>
    <property type="match status" value="1"/>
</dbReference>
<protein>
    <submittedName>
        <fullName evidence="6">Homeobox protein goosecoid</fullName>
    </submittedName>
</protein>
<evidence type="ECO:0000259" key="5">
    <source>
        <dbReference type="PROSITE" id="PS50071"/>
    </source>
</evidence>
<dbReference type="CDD" id="cd00086">
    <property type="entry name" value="homeodomain"/>
    <property type="match status" value="1"/>
</dbReference>
<evidence type="ECO:0000256" key="4">
    <source>
        <dbReference type="SAM" id="MobiDB-lite"/>
    </source>
</evidence>